<keyword evidence="7" id="KW-1185">Reference proteome</keyword>
<proteinExistence type="predicted"/>
<dbReference type="Pfam" id="PF00440">
    <property type="entry name" value="TetR_N"/>
    <property type="match status" value="1"/>
</dbReference>
<keyword evidence="2 4" id="KW-0238">DNA-binding</keyword>
<accession>A0ABR4ZMS8</accession>
<dbReference type="InterPro" id="IPR009057">
    <property type="entry name" value="Homeodomain-like_sf"/>
</dbReference>
<keyword evidence="1" id="KW-0805">Transcription regulation</keyword>
<dbReference type="PANTHER" id="PTHR30055:SF234">
    <property type="entry name" value="HTH-TYPE TRANSCRIPTIONAL REGULATOR BETI"/>
    <property type="match status" value="1"/>
</dbReference>
<dbReference type="InterPro" id="IPR050109">
    <property type="entry name" value="HTH-type_TetR-like_transc_reg"/>
</dbReference>
<dbReference type="EMBL" id="JNFP01000001">
    <property type="protein sequence ID" value="KIA66711.1"/>
    <property type="molecule type" value="Genomic_DNA"/>
</dbReference>
<dbReference type="SUPFAM" id="SSF46689">
    <property type="entry name" value="Homeodomain-like"/>
    <property type="match status" value="1"/>
</dbReference>
<dbReference type="PANTHER" id="PTHR30055">
    <property type="entry name" value="HTH-TYPE TRANSCRIPTIONAL REGULATOR RUTR"/>
    <property type="match status" value="1"/>
</dbReference>
<sequence>MASSGPRTRTRTAIMTAALTVWARDFTAALSDIAERAEVSRSTLHRYFPERQDLVDAVLLDSLQTIDTIARAANDGTRPPLDHLIYLLRSFVEVADHVVFLFTDPGRFSGNPHWGDTSDASLRALIAAAQADGALDPDLPTEWVEGIFNAHLYVAATTAQQANVPKHVIADNAIRTFLGGVATRRSAADETR</sequence>
<protein>
    <recommendedName>
        <fullName evidence="5">HTH tetR-type domain-containing protein</fullName>
    </recommendedName>
</protein>
<organism evidence="6 7">
    <name type="scientific">Nocardia vulneris</name>
    <dbReference type="NCBI Taxonomy" id="1141657"/>
    <lineage>
        <taxon>Bacteria</taxon>
        <taxon>Bacillati</taxon>
        <taxon>Actinomycetota</taxon>
        <taxon>Actinomycetes</taxon>
        <taxon>Mycobacteriales</taxon>
        <taxon>Nocardiaceae</taxon>
        <taxon>Nocardia</taxon>
    </lineage>
</organism>
<dbReference type="Proteomes" id="UP000031364">
    <property type="component" value="Unassembled WGS sequence"/>
</dbReference>
<dbReference type="InterPro" id="IPR001647">
    <property type="entry name" value="HTH_TetR"/>
</dbReference>
<feature type="domain" description="HTH tetR-type" evidence="5">
    <location>
        <begin position="8"/>
        <end position="66"/>
    </location>
</feature>
<dbReference type="PROSITE" id="PS50977">
    <property type="entry name" value="HTH_TETR_2"/>
    <property type="match status" value="1"/>
</dbReference>
<evidence type="ECO:0000313" key="7">
    <source>
        <dbReference type="Proteomes" id="UP000031364"/>
    </source>
</evidence>
<evidence type="ECO:0000256" key="3">
    <source>
        <dbReference type="ARBA" id="ARBA00023163"/>
    </source>
</evidence>
<evidence type="ECO:0000259" key="5">
    <source>
        <dbReference type="PROSITE" id="PS50977"/>
    </source>
</evidence>
<evidence type="ECO:0000256" key="4">
    <source>
        <dbReference type="PROSITE-ProRule" id="PRU00335"/>
    </source>
</evidence>
<reference evidence="6 7" key="1">
    <citation type="journal article" date="2014" name="Int. J. Syst. Evol. Microbiol.">
        <title>Nocardia vulneris sp. nov., isolated from wounds of human patients in North America.</title>
        <authorList>
            <person name="Lasker B.A."/>
            <person name="Bell M."/>
            <person name="Klenk H.P."/>
            <person name="Sproer C."/>
            <person name="Schumann C."/>
            <person name="Schumann P."/>
            <person name="Brown J.M."/>
        </authorList>
    </citation>
    <scope>NUCLEOTIDE SEQUENCE [LARGE SCALE GENOMIC DNA]</scope>
    <source>
        <strain evidence="6 7">W9851</strain>
    </source>
</reference>
<comment type="caution">
    <text evidence="6">The sequence shown here is derived from an EMBL/GenBank/DDBJ whole genome shotgun (WGS) entry which is preliminary data.</text>
</comment>
<evidence type="ECO:0000256" key="2">
    <source>
        <dbReference type="ARBA" id="ARBA00023125"/>
    </source>
</evidence>
<gene>
    <name evidence="6" type="ORF">FG87_00915</name>
</gene>
<feature type="DNA-binding region" description="H-T-H motif" evidence="4">
    <location>
        <begin position="29"/>
        <end position="48"/>
    </location>
</feature>
<keyword evidence="3" id="KW-0804">Transcription</keyword>
<evidence type="ECO:0000313" key="6">
    <source>
        <dbReference type="EMBL" id="KIA66711.1"/>
    </source>
</evidence>
<dbReference type="Gene3D" id="1.10.357.10">
    <property type="entry name" value="Tetracycline Repressor, domain 2"/>
    <property type="match status" value="1"/>
</dbReference>
<evidence type="ECO:0000256" key="1">
    <source>
        <dbReference type="ARBA" id="ARBA00023015"/>
    </source>
</evidence>
<name>A0ABR4ZMS8_9NOCA</name>